<evidence type="ECO:0000313" key="1">
    <source>
        <dbReference type="EMBL" id="QHT93777.1"/>
    </source>
</evidence>
<proteinExistence type="predicted"/>
<reference evidence="1" key="1">
    <citation type="journal article" date="2020" name="Nature">
        <title>Giant virus diversity and host interactions through global metagenomics.</title>
        <authorList>
            <person name="Schulz F."/>
            <person name="Roux S."/>
            <person name="Paez-Espino D."/>
            <person name="Jungbluth S."/>
            <person name="Walsh D.A."/>
            <person name="Denef V.J."/>
            <person name="McMahon K.D."/>
            <person name="Konstantinidis K.T."/>
            <person name="Eloe-Fadrosh E.A."/>
            <person name="Kyrpides N.C."/>
            <person name="Woyke T."/>
        </authorList>
    </citation>
    <scope>NUCLEOTIDE SEQUENCE</scope>
    <source>
        <strain evidence="1">GVMAG-M-3300024258-14</strain>
    </source>
</reference>
<sequence>MNTSKSEPKSEDNSEFDVPDELDIILHTSVPFLGKFYYSPDMSIKNKNLITQKDLIFNPLIKLDPDSLMDIPDYEQRVSHFFNRTSYESMVYNYSSTQLLKLSKYDIKKKKNSLQYNDNINNNLSFVLDTIFEPGQTLYLGGKYFTILFYNLKINKPRITNKIGTITADPNQTIYDTRKKLRKKGKANKAVLDKLQEETMDDIDDVMEKANESTEKATGFLNNLRNKIPYLNKKESNTTTTTTGGGYYHSLVVDDNFQTIFNLNDDSFLKEFSKFISIQINNYNTQNDIKMVYFIKGIWHGIDNISTTNSILNLINKNKNKNKSLTDIANSLSTAGIHLVINGENTNNSNSNSNSNTHLSLFLKHNLETNIVTFEKSNNMTGGRKDYYDLRNNEDYVRNRSSYYNNNNNNNTQYNPYLSAEDFEQTSLNKYEIEVYVELTNKKLSENETKCYVKKRKMIYNTKQLFSSEKLFDFTKISNSELYDPSIDLSKIRPYLDYSYNNKIDKDYDGDKDKK</sequence>
<dbReference type="EMBL" id="MN740210">
    <property type="protein sequence ID" value="QHT93777.1"/>
    <property type="molecule type" value="Genomic_DNA"/>
</dbReference>
<protein>
    <submittedName>
        <fullName evidence="1">Uncharacterized protein</fullName>
    </submittedName>
</protein>
<dbReference type="AlphaFoldDB" id="A0A6C0IPH3"/>
<name>A0A6C0IPH3_9ZZZZ</name>
<accession>A0A6C0IPH3</accession>
<organism evidence="1">
    <name type="scientific">viral metagenome</name>
    <dbReference type="NCBI Taxonomy" id="1070528"/>
    <lineage>
        <taxon>unclassified sequences</taxon>
        <taxon>metagenomes</taxon>
        <taxon>organismal metagenomes</taxon>
    </lineage>
</organism>